<name>A0A511RG06_9DEIN</name>
<dbReference type="PANTHER" id="PTHR42844">
    <property type="entry name" value="DIHYDRONEOPTERIN ALDOLASE 1-RELATED"/>
    <property type="match status" value="1"/>
</dbReference>
<dbReference type="Gene3D" id="3.30.1130.10">
    <property type="match status" value="1"/>
</dbReference>
<dbReference type="CDD" id="cd00534">
    <property type="entry name" value="DHNA_DHNTPE"/>
    <property type="match status" value="1"/>
</dbReference>
<dbReference type="SMART" id="SM00905">
    <property type="entry name" value="FolB"/>
    <property type="match status" value="1"/>
</dbReference>
<keyword evidence="4 6" id="KW-0289">Folate biosynthesis</keyword>
<keyword evidence="5 6" id="KW-0456">Lyase</keyword>
<comment type="similarity">
    <text evidence="3 6">Belongs to the DHNA family.</text>
</comment>
<evidence type="ECO:0000256" key="4">
    <source>
        <dbReference type="ARBA" id="ARBA00022909"/>
    </source>
</evidence>
<dbReference type="NCBIfam" id="TIGR00525">
    <property type="entry name" value="folB"/>
    <property type="match status" value="1"/>
</dbReference>
<dbReference type="GO" id="GO:0046656">
    <property type="term" value="P:folic acid biosynthetic process"/>
    <property type="evidence" value="ECO:0007669"/>
    <property type="project" value="UniProtKB-UniRule"/>
</dbReference>
<evidence type="ECO:0000256" key="6">
    <source>
        <dbReference type="RuleBase" id="RU362079"/>
    </source>
</evidence>
<dbReference type="PANTHER" id="PTHR42844:SF1">
    <property type="entry name" value="DIHYDRONEOPTERIN ALDOLASE 1-RELATED"/>
    <property type="match status" value="1"/>
</dbReference>
<accession>A0A511RG06</accession>
<dbReference type="Pfam" id="PF02152">
    <property type="entry name" value="FolB"/>
    <property type="match status" value="1"/>
</dbReference>
<dbReference type="Proteomes" id="UP000321827">
    <property type="component" value="Unassembled WGS sequence"/>
</dbReference>
<comment type="caution">
    <text evidence="8">The sequence shown here is derived from an EMBL/GenBank/DDBJ whole genome shotgun (WGS) entry which is preliminary data.</text>
</comment>
<evidence type="ECO:0000256" key="3">
    <source>
        <dbReference type="ARBA" id="ARBA00005708"/>
    </source>
</evidence>
<dbReference type="RefSeq" id="WP_147144731.1">
    <property type="nucleotide sequence ID" value="NZ_BJXN01000001.1"/>
</dbReference>
<comment type="function">
    <text evidence="6">Catalyzes the conversion of 7,8-dihydroneopterin to 6-hydroxymethyl-7,8-dihydropterin.</text>
</comment>
<evidence type="ECO:0000256" key="5">
    <source>
        <dbReference type="ARBA" id="ARBA00023239"/>
    </source>
</evidence>
<comment type="pathway">
    <text evidence="2 6">Cofactor biosynthesis; tetrahydrofolate biosynthesis; 2-amino-4-hydroxy-6-hydroxymethyl-7,8-dihydropteridine diphosphate from 7,8-dihydroneopterin triphosphate: step 3/4.</text>
</comment>
<reference evidence="8 9" key="1">
    <citation type="submission" date="2019-07" db="EMBL/GenBank/DDBJ databases">
        <title>Whole genome shotgun sequence of Oceanithermus desulfurans NBRC 100063.</title>
        <authorList>
            <person name="Hosoyama A."/>
            <person name="Uohara A."/>
            <person name="Ohji S."/>
            <person name="Ichikawa N."/>
        </authorList>
    </citation>
    <scope>NUCLEOTIDE SEQUENCE [LARGE SCALE GENOMIC DNA]</scope>
    <source>
        <strain evidence="8 9">NBRC 100063</strain>
    </source>
</reference>
<evidence type="ECO:0000256" key="1">
    <source>
        <dbReference type="ARBA" id="ARBA00001353"/>
    </source>
</evidence>
<organism evidence="8 9">
    <name type="scientific">Oceanithermus desulfurans NBRC 100063</name>
    <dbReference type="NCBI Taxonomy" id="1227550"/>
    <lineage>
        <taxon>Bacteria</taxon>
        <taxon>Thermotogati</taxon>
        <taxon>Deinococcota</taxon>
        <taxon>Deinococci</taxon>
        <taxon>Thermales</taxon>
        <taxon>Thermaceae</taxon>
        <taxon>Oceanithermus</taxon>
    </lineage>
</organism>
<sequence>MGKIALSGLEFYGRHGVKPEEGALGARFIVDVELEIAYEGKGDRLAATVDYAEVHRLVAEVVTGERFYLIEALADALAERLLRAFPKVEALVVRVHKPHAPLPGVFRDVYAEVAKKRPAGE</sequence>
<dbReference type="GO" id="GO:0005737">
    <property type="term" value="C:cytoplasm"/>
    <property type="evidence" value="ECO:0007669"/>
    <property type="project" value="TreeGrafter"/>
</dbReference>
<dbReference type="EMBL" id="BJXN01000001">
    <property type="protein sequence ID" value="GEM88585.1"/>
    <property type="molecule type" value="Genomic_DNA"/>
</dbReference>
<evidence type="ECO:0000259" key="7">
    <source>
        <dbReference type="SMART" id="SM00905"/>
    </source>
</evidence>
<protein>
    <recommendedName>
        <fullName evidence="6">7,8-dihydroneopterin aldolase</fullName>
        <ecNumber evidence="6">4.1.2.25</ecNumber>
    </recommendedName>
</protein>
<evidence type="ECO:0000313" key="8">
    <source>
        <dbReference type="EMBL" id="GEM88585.1"/>
    </source>
</evidence>
<dbReference type="UniPathway" id="UPA00077">
    <property type="reaction ID" value="UER00154"/>
</dbReference>
<evidence type="ECO:0000313" key="9">
    <source>
        <dbReference type="Proteomes" id="UP000321827"/>
    </source>
</evidence>
<proteinExistence type="inferred from homology"/>
<dbReference type="NCBIfam" id="TIGR00526">
    <property type="entry name" value="folB_dom"/>
    <property type="match status" value="1"/>
</dbReference>
<dbReference type="EC" id="4.1.2.25" evidence="6"/>
<comment type="catalytic activity">
    <reaction evidence="1 6">
        <text>7,8-dihydroneopterin = 6-hydroxymethyl-7,8-dihydropterin + glycolaldehyde</text>
        <dbReference type="Rhea" id="RHEA:10540"/>
        <dbReference type="ChEBI" id="CHEBI:17001"/>
        <dbReference type="ChEBI" id="CHEBI:17071"/>
        <dbReference type="ChEBI" id="CHEBI:44841"/>
        <dbReference type="EC" id="4.1.2.25"/>
    </reaction>
</comment>
<dbReference type="InterPro" id="IPR043133">
    <property type="entry name" value="GTP-CH-I_C/QueF"/>
</dbReference>
<dbReference type="GO" id="GO:0004150">
    <property type="term" value="F:dihydroneopterin aldolase activity"/>
    <property type="evidence" value="ECO:0007669"/>
    <property type="project" value="UniProtKB-UniRule"/>
</dbReference>
<gene>
    <name evidence="8" type="ORF">ODE01S_00190</name>
</gene>
<dbReference type="InterPro" id="IPR006157">
    <property type="entry name" value="FolB_dom"/>
</dbReference>
<dbReference type="OrthoDB" id="9803748at2"/>
<dbReference type="InterPro" id="IPR006156">
    <property type="entry name" value="Dihydroneopterin_aldolase"/>
</dbReference>
<dbReference type="SUPFAM" id="SSF55620">
    <property type="entry name" value="Tetrahydrobiopterin biosynthesis enzymes-like"/>
    <property type="match status" value="1"/>
</dbReference>
<feature type="domain" description="Dihydroneopterin aldolase/epimerase" evidence="7">
    <location>
        <begin position="4"/>
        <end position="115"/>
    </location>
</feature>
<dbReference type="AlphaFoldDB" id="A0A511RG06"/>
<evidence type="ECO:0000256" key="2">
    <source>
        <dbReference type="ARBA" id="ARBA00005013"/>
    </source>
</evidence>
<dbReference type="GO" id="GO:0046654">
    <property type="term" value="P:tetrahydrofolate biosynthetic process"/>
    <property type="evidence" value="ECO:0007669"/>
    <property type="project" value="UniProtKB-UniRule"/>
</dbReference>